<evidence type="ECO:0000256" key="4">
    <source>
        <dbReference type="ARBA" id="ARBA00022692"/>
    </source>
</evidence>
<feature type="domain" description="TonB-dependent receptor-like beta-barrel" evidence="10">
    <location>
        <begin position="258"/>
        <end position="720"/>
    </location>
</feature>
<keyword evidence="2 8" id="KW-0813">Transport</keyword>
<keyword evidence="12" id="KW-0675">Receptor</keyword>
<evidence type="ECO:0000256" key="9">
    <source>
        <dbReference type="RuleBase" id="RU003357"/>
    </source>
</evidence>
<evidence type="ECO:0000256" key="2">
    <source>
        <dbReference type="ARBA" id="ARBA00022448"/>
    </source>
</evidence>
<keyword evidence="6 8" id="KW-0472">Membrane</keyword>
<keyword evidence="3 8" id="KW-1134">Transmembrane beta strand</keyword>
<comment type="caution">
    <text evidence="12">The sequence shown here is derived from an EMBL/GenBank/DDBJ whole genome shotgun (WGS) entry which is preliminary data.</text>
</comment>
<keyword evidence="5 9" id="KW-0798">TonB box</keyword>
<comment type="similarity">
    <text evidence="8 9">Belongs to the TonB-dependent receptor family.</text>
</comment>
<evidence type="ECO:0000259" key="10">
    <source>
        <dbReference type="Pfam" id="PF00593"/>
    </source>
</evidence>
<evidence type="ECO:0000256" key="5">
    <source>
        <dbReference type="ARBA" id="ARBA00023077"/>
    </source>
</evidence>
<dbReference type="Pfam" id="PF07715">
    <property type="entry name" value="Plug"/>
    <property type="match status" value="1"/>
</dbReference>
<gene>
    <name evidence="12" type="ORF">OKA04_00545</name>
</gene>
<dbReference type="InterPro" id="IPR039426">
    <property type="entry name" value="TonB-dep_rcpt-like"/>
</dbReference>
<comment type="subcellular location">
    <subcellularLocation>
        <location evidence="1 8">Cell outer membrane</location>
        <topology evidence="1 8">Multi-pass membrane protein</topology>
    </subcellularLocation>
</comment>
<organism evidence="12 13">
    <name type="scientific">Luteolibacter flavescens</name>
    <dbReference type="NCBI Taxonomy" id="1859460"/>
    <lineage>
        <taxon>Bacteria</taxon>
        <taxon>Pseudomonadati</taxon>
        <taxon>Verrucomicrobiota</taxon>
        <taxon>Verrucomicrobiia</taxon>
        <taxon>Verrucomicrobiales</taxon>
        <taxon>Verrucomicrobiaceae</taxon>
        <taxon>Luteolibacter</taxon>
    </lineage>
</organism>
<dbReference type="RefSeq" id="WP_264499159.1">
    <property type="nucleotide sequence ID" value="NZ_JAPDDS010000001.1"/>
</dbReference>
<dbReference type="InterPro" id="IPR037066">
    <property type="entry name" value="Plug_dom_sf"/>
</dbReference>
<dbReference type="Pfam" id="PF00593">
    <property type="entry name" value="TonB_dep_Rec_b-barrel"/>
    <property type="match status" value="1"/>
</dbReference>
<evidence type="ECO:0000259" key="11">
    <source>
        <dbReference type="Pfam" id="PF07715"/>
    </source>
</evidence>
<evidence type="ECO:0000256" key="3">
    <source>
        <dbReference type="ARBA" id="ARBA00022452"/>
    </source>
</evidence>
<dbReference type="PANTHER" id="PTHR30442">
    <property type="entry name" value="IRON III DICITRATE TRANSPORT PROTEIN FECA"/>
    <property type="match status" value="1"/>
</dbReference>
<name>A0ABT3FI01_9BACT</name>
<evidence type="ECO:0000313" key="13">
    <source>
        <dbReference type="Proteomes" id="UP001207930"/>
    </source>
</evidence>
<dbReference type="InterPro" id="IPR036942">
    <property type="entry name" value="Beta-barrel_TonB_sf"/>
</dbReference>
<dbReference type="SUPFAM" id="SSF56935">
    <property type="entry name" value="Porins"/>
    <property type="match status" value="1"/>
</dbReference>
<reference evidence="12 13" key="1">
    <citation type="submission" date="2022-10" db="EMBL/GenBank/DDBJ databases">
        <title>Luteolibacter flavescens strain MCCC 1K03193, whole genome shotgun sequencing project.</title>
        <authorList>
            <person name="Zhao G."/>
            <person name="Shen L."/>
        </authorList>
    </citation>
    <scope>NUCLEOTIDE SEQUENCE [LARGE SCALE GENOMIC DNA]</scope>
    <source>
        <strain evidence="12 13">MCCC 1K03193</strain>
    </source>
</reference>
<evidence type="ECO:0000313" key="12">
    <source>
        <dbReference type="EMBL" id="MCW1883196.1"/>
    </source>
</evidence>
<keyword evidence="4 8" id="KW-0812">Transmembrane</keyword>
<proteinExistence type="inferred from homology"/>
<accession>A0ABT3FI01</accession>
<dbReference type="InterPro" id="IPR000531">
    <property type="entry name" value="Beta-barrel_TonB"/>
</dbReference>
<keyword evidence="7 8" id="KW-0998">Cell outer membrane</keyword>
<evidence type="ECO:0000256" key="1">
    <source>
        <dbReference type="ARBA" id="ARBA00004571"/>
    </source>
</evidence>
<dbReference type="Gene3D" id="2.40.170.20">
    <property type="entry name" value="TonB-dependent receptor, beta-barrel domain"/>
    <property type="match status" value="1"/>
</dbReference>
<dbReference type="InterPro" id="IPR012910">
    <property type="entry name" value="Plug_dom"/>
</dbReference>
<sequence>MIRRYCLLACAATLPLAHVSRGQDVDKPVTPSTATTSPTLLEPLTVVGSTEQAWTLSGSAAYIGADEFRERGYTNFSKVVAKTPGIYVRDEDSYGNFLNISIRGVDGNRSNKVTLMEDGILTAPSPYSNPSAYYSPKVGRMAGVEILKGSSQVKYGPQTTGGVVNFLSTPIPEGDGPRFFSRNTFGTDNTFFNHMWSGDTVETESGRFGYLLELHHQSSDGFRELDGSGATAGMDLLEPMLKFFWEPNTALKQRFEVKVGYTDFDMDDSYPGVTEQDLRANYDRRYAGNAFDTFDSDATRSYFKWIAEPSDSLRLESALYYNEFNRAFFRLNDVRLGANDAIGGGTNIPIASALLNPAALAVLQGYGDGTIRRLSNIRFHESYGWQNQANIRFETGSLEHDLALGARVHYDSVTGEGQDVRLRSNGNGGFYEVSRAAGRTPNALEETTAIATFIEDEIKLGQLTIRPGFRYEFIDWENTTPAGVSRSGDEHLVMGGVGLNYLLDDCNSIFAGIYRGSSPPNTAGYMSGADAETSLGYEIGYRHQQEAFRAEVVGFYTAFDDLITPQIGVSTGNVLPDQNVGEATSYGLETLVEYDAGEAAGWGFGVPVYASATYTHARFDVPAGQRLTGGLFAGAVDDNEIPYIPEWRLAVGVGITGEKWAVNLDASYMSSTWGTGWNGTTPTGIPSAVNGKIDSLVLVDLTGHYRVNDNLKLVGGVQNLFDERGLVSRHPQGPRGNAGQTLFGGVEVTF</sequence>
<dbReference type="EMBL" id="JAPDDS010000001">
    <property type="protein sequence ID" value="MCW1883196.1"/>
    <property type="molecule type" value="Genomic_DNA"/>
</dbReference>
<dbReference type="Gene3D" id="2.170.130.10">
    <property type="entry name" value="TonB-dependent receptor, plug domain"/>
    <property type="match status" value="1"/>
</dbReference>
<protein>
    <submittedName>
        <fullName evidence="12">TonB-dependent receptor</fullName>
    </submittedName>
</protein>
<dbReference type="Proteomes" id="UP001207930">
    <property type="component" value="Unassembled WGS sequence"/>
</dbReference>
<evidence type="ECO:0000256" key="7">
    <source>
        <dbReference type="ARBA" id="ARBA00023237"/>
    </source>
</evidence>
<dbReference type="PROSITE" id="PS52016">
    <property type="entry name" value="TONB_DEPENDENT_REC_3"/>
    <property type="match status" value="1"/>
</dbReference>
<evidence type="ECO:0000256" key="6">
    <source>
        <dbReference type="ARBA" id="ARBA00023136"/>
    </source>
</evidence>
<feature type="domain" description="TonB-dependent receptor plug" evidence="11">
    <location>
        <begin position="57"/>
        <end position="163"/>
    </location>
</feature>
<evidence type="ECO:0000256" key="8">
    <source>
        <dbReference type="PROSITE-ProRule" id="PRU01360"/>
    </source>
</evidence>
<dbReference type="PANTHER" id="PTHR30442:SF0">
    <property type="entry name" value="FE(3+) DICITRATE TRANSPORT PROTEIN FECA"/>
    <property type="match status" value="1"/>
</dbReference>
<keyword evidence="13" id="KW-1185">Reference proteome</keyword>